<reference evidence="3" key="1">
    <citation type="submission" date="2019-08" db="EMBL/GenBank/DDBJ databases">
        <title>Limnoglobus roseus gen. nov., sp. nov., a novel freshwater planctomycete with a giant genome from the family Gemmataceae.</title>
        <authorList>
            <person name="Kulichevskaya I.S."/>
            <person name="Naumoff D.G."/>
            <person name="Miroshnikov K."/>
            <person name="Ivanova A."/>
            <person name="Philippov D.A."/>
            <person name="Hakobyan A."/>
            <person name="Rijpstra I.C."/>
            <person name="Sinninghe Damste J.S."/>
            <person name="Liesack W."/>
            <person name="Dedysh S.N."/>
        </authorList>
    </citation>
    <scope>NUCLEOTIDE SEQUENCE [LARGE SCALE GENOMIC DNA]</scope>
    <source>
        <strain evidence="3">PX52</strain>
    </source>
</reference>
<feature type="compositionally biased region" description="Basic and acidic residues" evidence="1">
    <location>
        <begin position="21"/>
        <end position="41"/>
    </location>
</feature>
<dbReference type="Proteomes" id="UP000324974">
    <property type="component" value="Chromosome"/>
</dbReference>
<dbReference type="AlphaFoldDB" id="A0A5C1AJ31"/>
<evidence type="ECO:0000313" key="3">
    <source>
        <dbReference type="Proteomes" id="UP000324974"/>
    </source>
</evidence>
<name>A0A5C1AJ31_9BACT</name>
<feature type="region of interest" description="Disordered" evidence="1">
    <location>
        <begin position="74"/>
        <end position="113"/>
    </location>
</feature>
<evidence type="ECO:0000256" key="1">
    <source>
        <dbReference type="SAM" id="MobiDB-lite"/>
    </source>
</evidence>
<feature type="region of interest" description="Disordered" evidence="1">
    <location>
        <begin position="1"/>
        <end position="53"/>
    </location>
</feature>
<proteinExistence type="predicted"/>
<dbReference type="KEGG" id="lrs:PX52LOC_05020"/>
<keyword evidence="3" id="KW-1185">Reference proteome</keyword>
<sequence length="136" mass="14703">MQDLLLPQATPLNVPPLSQQKLDKLAAKEQRKAEIAARRATEQPASSEGSGSGWGFSWHWIWALAIIGRLAVALGGRGNSTPPPTYRPAYTPPVNTSRIPGFPQAGNKTPQEAAKELNDLREKADRLLKQKSSAAP</sequence>
<gene>
    <name evidence="2" type="ORF">PX52LOC_05020</name>
</gene>
<accession>A0A5C1AJ31</accession>
<evidence type="ECO:0000313" key="2">
    <source>
        <dbReference type="EMBL" id="QEL18006.1"/>
    </source>
</evidence>
<organism evidence="2 3">
    <name type="scientific">Limnoglobus roseus</name>
    <dbReference type="NCBI Taxonomy" id="2598579"/>
    <lineage>
        <taxon>Bacteria</taxon>
        <taxon>Pseudomonadati</taxon>
        <taxon>Planctomycetota</taxon>
        <taxon>Planctomycetia</taxon>
        <taxon>Gemmatales</taxon>
        <taxon>Gemmataceae</taxon>
        <taxon>Limnoglobus</taxon>
    </lineage>
</organism>
<dbReference type="EMBL" id="CP042425">
    <property type="protein sequence ID" value="QEL18006.1"/>
    <property type="molecule type" value="Genomic_DNA"/>
</dbReference>
<protein>
    <submittedName>
        <fullName evidence="2">Uncharacterized protein</fullName>
    </submittedName>
</protein>